<dbReference type="Gene3D" id="2.60.120.10">
    <property type="entry name" value="Jelly Rolls"/>
    <property type="match status" value="1"/>
</dbReference>
<evidence type="ECO:0000313" key="2">
    <source>
        <dbReference type="Proteomes" id="UP001607157"/>
    </source>
</evidence>
<name>A0ABW7I902_9RHOB</name>
<dbReference type="GO" id="GO:0016829">
    <property type="term" value="F:lyase activity"/>
    <property type="evidence" value="ECO:0007669"/>
    <property type="project" value="UniProtKB-KW"/>
</dbReference>
<protein>
    <submittedName>
        <fullName evidence="1">Dimethylsulfonioproprionate lyase family protein</fullName>
    </submittedName>
</protein>
<dbReference type="EMBL" id="JBIHMM010000003">
    <property type="protein sequence ID" value="MFH0254654.1"/>
    <property type="molecule type" value="Genomic_DNA"/>
</dbReference>
<reference evidence="1 2" key="1">
    <citation type="submission" date="2024-10" db="EMBL/GenBank/DDBJ databases">
        <authorList>
            <person name="Yang X.-N."/>
        </authorList>
    </citation>
    <scope>NUCLEOTIDE SEQUENCE [LARGE SCALE GENOMIC DNA]</scope>
    <source>
        <strain evidence="1 2">CAU 1059</strain>
    </source>
</reference>
<gene>
    <name evidence="1" type="ORF">ACGRVM_12180</name>
</gene>
<keyword evidence="2" id="KW-1185">Reference proteome</keyword>
<dbReference type="InterPro" id="IPR031723">
    <property type="entry name" value="DMSP_lyase"/>
</dbReference>
<dbReference type="InterPro" id="IPR014710">
    <property type="entry name" value="RmlC-like_jellyroll"/>
</dbReference>
<dbReference type="SUPFAM" id="SSF51182">
    <property type="entry name" value="RmlC-like cupins"/>
    <property type="match status" value="1"/>
</dbReference>
<dbReference type="Pfam" id="PF16867">
    <property type="entry name" value="DMSP_lyase"/>
    <property type="match status" value="1"/>
</dbReference>
<dbReference type="Proteomes" id="UP001607157">
    <property type="component" value="Unassembled WGS sequence"/>
</dbReference>
<evidence type="ECO:0000313" key="1">
    <source>
        <dbReference type="EMBL" id="MFH0254654.1"/>
    </source>
</evidence>
<dbReference type="InterPro" id="IPR011051">
    <property type="entry name" value="RmlC_Cupin_sf"/>
</dbReference>
<accession>A0ABW7I902</accession>
<keyword evidence="1" id="KW-0456">Lyase</keyword>
<comment type="caution">
    <text evidence="1">The sequence shown here is derived from an EMBL/GenBank/DDBJ whole genome shotgun (WGS) entry which is preliminary data.</text>
</comment>
<dbReference type="RefSeq" id="WP_377172011.1">
    <property type="nucleotide sequence ID" value="NZ_JBHTJC010000003.1"/>
</dbReference>
<sequence>MRSEHLQTFLDAARAAFTAHVRDPRASDSIARIFDALSKPGEPSTQPGTRLPVCDHLQQATSDAHFTDPSLKALSSAFMTLEPSLTWYRRGGDNTNASPEFAENHANAMIVGPGGAERRTDVWIGVSLVAPHIRYPDHDHPPEETYLVLSEGDFMQGRDNWVTPGIGGTLYNPPGILHAMRSGAAPLFAFWALWAAPHGA</sequence>
<organism evidence="1 2">
    <name type="scientific">Roseovarius aquimarinus</name>
    <dbReference type="NCBI Taxonomy" id="1229156"/>
    <lineage>
        <taxon>Bacteria</taxon>
        <taxon>Pseudomonadati</taxon>
        <taxon>Pseudomonadota</taxon>
        <taxon>Alphaproteobacteria</taxon>
        <taxon>Rhodobacterales</taxon>
        <taxon>Roseobacteraceae</taxon>
        <taxon>Roseovarius</taxon>
    </lineage>
</organism>
<proteinExistence type="predicted"/>